<comment type="caution">
    <text evidence="2">The sequence shown here is derived from an EMBL/GenBank/DDBJ whole genome shotgun (WGS) entry which is preliminary data.</text>
</comment>
<name>A0AAV4DEY7_9GAST</name>
<reference evidence="2 3" key="1">
    <citation type="journal article" date="2021" name="Elife">
        <title>Chloroplast acquisition without the gene transfer in kleptoplastic sea slugs, Plakobranchus ocellatus.</title>
        <authorList>
            <person name="Maeda T."/>
            <person name="Takahashi S."/>
            <person name="Yoshida T."/>
            <person name="Shimamura S."/>
            <person name="Takaki Y."/>
            <person name="Nagai Y."/>
            <person name="Toyoda A."/>
            <person name="Suzuki Y."/>
            <person name="Arimoto A."/>
            <person name="Ishii H."/>
            <person name="Satoh N."/>
            <person name="Nishiyama T."/>
            <person name="Hasebe M."/>
            <person name="Maruyama T."/>
            <person name="Minagawa J."/>
            <person name="Obokata J."/>
            <person name="Shigenobu S."/>
        </authorList>
    </citation>
    <scope>NUCLEOTIDE SEQUENCE [LARGE SCALE GENOMIC DNA]</scope>
</reference>
<feature type="compositionally biased region" description="Polar residues" evidence="1">
    <location>
        <begin position="31"/>
        <end position="40"/>
    </location>
</feature>
<proteinExistence type="predicted"/>
<keyword evidence="3" id="KW-1185">Reference proteome</keyword>
<protein>
    <submittedName>
        <fullName evidence="2">Uncharacterized protein</fullName>
    </submittedName>
</protein>
<evidence type="ECO:0000313" key="2">
    <source>
        <dbReference type="EMBL" id="GFO42843.1"/>
    </source>
</evidence>
<dbReference type="Proteomes" id="UP000735302">
    <property type="component" value="Unassembled WGS sequence"/>
</dbReference>
<sequence>MDGPRCTVFSFMSGRNSRVYGAKTRKVRITSTAHPRSATPTVPPTPDPRCHHRRARQDKVATAIRTFKDTARPVQPLLKSHPFE</sequence>
<organism evidence="2 3">
    <name type="scientific">Plakobranchus ocellatus</name>
    <dbReference type="NCBI Taxonomy" id="259542"/>
    <lineage>
        <taxon>Eukaryota</taxon>
        <taxon>Metazoa</taxon>
        <taxon>Spiralia</taxon>
        <taxon>Lophotrochozoa</taxon>
        <taxon>Mollusca</taxon>
        <taxon>Gastropoda</taxon>
        <taxon>Heterobranchia</taxon>
        <taxon>Euthyneura</taxon>
        <taxon>Panpulmonata</taxon>
        <taxon>Sacoglossa</taxon>
        <taxon>Placobranchoidea</taxon>
        <taxon>Plakobranchidae</taxon>
        <taxon>Plakobranchus</taxon>
    </lineage>
</organism>
<evidence type="ECO:0000313" key="3">
    <source>
        <dbReference type="Proteomes" id="UP000735302"/>
    </source>
</evidence>
<accession>A0AAV4DEY7</accession>
<feature type="region of interest" description="Disordered" evidence="1">
    <location>
        <begin position="31"/>
        <end position="52"/>
    </location>
</feature>
<gene>
    <name evidence="2" type="ORF">PoB_006934800</name>
</gene>
<dbReference type="EMBL" id="BLXT01007821">
    <property type="protein sequence ID" value="GFO42843.1"/>
    <property type="molecule type" value="Genomic_DNA"/>
</dbReference>
<dbReference type="AlphaFoldDB" id="A0AAV4DEY7"/>
<evidence type="ECO:0000256" key="1">
    <source>
        <dbReference type="SAM" id="MobiDB-lite"/>
    </source>
</evidence>